<dbReference type="EMBL" id="JBIPKE010000019">
    <property type="protein sequence ID" value="MFH6985266.1"/>
    <property type="molecule type" value="Genomic_DNA"/>
</dbReference>
<dbReference type="RefSeq" id="WP_395418747.1">
    <property type="nucleotide sequence ID" value="NZ_JBIPKE010000019.1"/>
</dbReference>
<feature type="region of interest" description="Disordered" evidence="1">
    <location>
        <begin position="30"/>
        <end position="63"/>
    </location>
</feature>
<gene>
    <name evidence="3" type="ORF">ACHKAR_17570</name>
</gene>
<sequence length="63" mass="6407">MKKLGYLCIIVLGLAFSSCYDSAEEILDIPMATTPDGGGEDDDDPIPPPPEGGGVLNVGDGGL</sequence>
<evidence type="ECO:0000256" key="1">
    <source>
        <dbReference type="SAM" id="MobiDB-lite"/>
    </source>
</evidence>
<evidence type="ECO:0000313" key="4">
    <source>
        <dbReference type="Proteomes" id="UP001610063"/>
    </source>
</evidence>
<reference evidence="3 4" key="1">
    <citation type="journal article" date="2013" name="Int. J. Syst. Evol. Microbiol.">
        <title>Marinoscillum luteum sp. nov., isolated from marine sediment.</title>
        <authorList>
            <person name="Cha I.T."/>
            <person name="Park S.J."/>
            <person name="Kim S.J."/>
            <person name="Kim J.G."/>
            <person name="Jung M.Y."/>
            <person name="Shin K.S."/>
            <person name="Kwon K.K."/>
            <person name="Yang S.H."/>
            <person name="Seo Y.S."/>
            <person name="Rhee S.K."/>
        </authorList>
    </citation>
    <scope>NUCLEOTIDE SEQUENCE [LARGE SCALE GENOMIC DNA]</scope>
    <source>
        <strain evidence="3 4">KCTC 23939</strain>
    </source>
</reference>
<name>A0ABW7NDB2_9BACT</name>
<evidence type="ECO:0000313" key="3">
    <source>
        <dbReference type="EMBL" id="MFH6985266.1"/>
    </source>
</evidence>
<comment type="caution">
    <text evidence="3">The sequence shown here is derived from an EMBL/GenBank/DDBJ whole genome shotgun (WGS) entry which is preliminary data.</text>
</comment>
<keyword evidence="2" id="KW-0732">Signal</keyword>
<feature type="signal peptide" evidence="2">
    <location>
        <begin position="1"/>
        <end position="23"/>
    </location>
</feature>
<dbReference type="Proteomes" id="UP001610063">
    <property type="component" value="Unassembled WGS sequence"/>
</dbReference>
<proteinExistence type="predicted"/>
<accession>A0ABW7NDB2</accession>
<feature type="chain" id="PRO_5046009487" evidence="2">
    <location>
        <begin position="24"/>
        <end position="63"/>
    </location>
</feature>
<evidence type="ECO:0000256" key="2">
    <source>
        <dbReference type="SAM" id="SignalP"/>
    </source>
</evidence>
<dbReference type="PROSITE" id="PS51257">
    <property type="entry name" value="PROKAR_LIPOPROTEIN"/>
    <property type="match status" value="1"/>
</dbReference>
<organism evidence="3 4">
    <name type="scientific">Marinoscillum luteum</name>
    <dbReference type="NCBI Taxonomy" id="861051"/>
    <lineage>
        <taxon>Bacteria</taxon>
        <taxon>Pseudomonadati</taxon>
        <taxon>Bacteroidota</taxon>
        <taxon>Cytophagia</taxon>
        <taxon>Cytophagales</taxon>
        <taxon>Reichenbachiellaceae</taxon>
        <taxon>Marinoscillum</taxon>
    </lineage>
</organism>
<protein>
    <submittedName>
        <fullName evidence="3">Uncharacterized protein</fullName>
    </submittedName>
</protein>
<keyword evidence="4" id="KW-1185">Reference proteome</keyword>
<feature type="compositionally biased region" description="Gly residues" evidence="1">
    <location>
        <begin position="52"/>
        <end position="63"/>
    </location>
</feature>